<dbReference type="EMBL" id="KN823148">
    <property type="protein sequence ID" value="KIO21127.1"/>
    <property type="molecule type" value="Genomic_DNA"/>
</dbReference>
<sequence>MPPGTSQQPHGLTDNLPISLPPSTVSLRAFELLLMWLYREGDVPSSLDDAITLLYLGDYLDVPELMKNMSHYITELPAHALRPARRIFFHRRFQFGSAAWLRDSFLEILRGSLCQLTVEDLADLGYPTVRELIKTFQPLDRHRTKIAIQPPPAVHEPDCHYPEECGAAWLQYWSTEIAPLLTASVNPMSGSDVLGNTC</sequence>
<protein>
    <recommendedName>
        <fullName evidence="3">BTB domain-containing protein</fullName>
    </recommendedName>
</protein>
<reference evidence="1 2" key="1">
    <citation type="submission" date="2014-04" db="EMBL/GenBank/DDBJ databases">
        <authorList>
            <consortium name="DOE Joint Genome Institute"/>
            <person name="Kuo A."/>
            <person name="Girlanda M."/>
            <person name="Perotto S."/>
            <person name="Kohler A."/>
            <person name="Nagy L.G."/>
            <person name="Floudas D."/>
            <person name="Copeland A."/>
            <person name="Barry K.W."/>
            <person name="Cichocki N."/>
            <person name="Veneault-Fourrey C."/>
            <person name="LaButti K."/>
            <person name="Lindquist E.A."/>
            <person name="Lipzen A."/>
            <person name="Lundell T."/>
            <person name="Morin E."/>
            <person name="Murat C."/>
            <person name="Sun H."/>
            <person name="Tunlid A."/>
            <person name="Henrissat B."/>
            <person name="Grigoriev I.V."/>
            <person name="Hibbett D.S."/>
            <person name="Martin F."/>
            <person name="Nordberg H.P."/>
            <person name="Cantor M.N."/>
            <person name="Hua S.X."/>
        </authorList>
    </citation>
    <scope>NUCLEOTIDE SEQUENCE [LARGE SCALE GENOMIC DNA]</scope>
    <source>
        <strain evidence="1 2">MUT 4182</strain>
    </source>
</reference>
<name>A0A0C3LI60_9AGAM</name>
<proteinExistence type="predicted"/>
<dbReference type="HOGENOM" id="CLU_047592_4_1_1"/>
<reference evidence="2" key="2">
    <citation type="submission" date="2015-01" db="EMBL/GenBank/DDBJ databases">
        <title>Evolutionary Origins and Diversification of the Mycorrhizal Mutualists.</title>
        <authorList>
            <consortium name="DOE Joint Genome Institute"/>
            <consortium name="Mycorrhizal Genomics Consortium"/>
            <person name="Kohler A."/>
            <person name="Kuo A."/>
            <person name="Nagy L.G."/>
            <person name="Floudas D."/>
            <person name="Copeland A."/>
            <person name="Barry K.W."/>
            <person name="Cichocki N."/>
            <person name="Veneault-Fourrey C."/>
            <person name="LaButti K."/>
            <person name="Lindquist E.A."/>
            <person name="Lipzen A."/>
            <person name="Lundell T."/>
            <person name="Morin E."/>
            <person name="Murat C."/>
            <person name="Riley R."/>
            <person name="Ohm R."/>
            <person name="Sun H."/>
            <person name="Tunlid A."/>
            <person name="Henrissat B."/>
            <person name="Grigoriev I.V."/>
            <person name="Hibbett D.S."/>
            <person name="Martin F."/>
        </authorList>
    </citation>
    <scope>NUCLEOTIDE SEQUENCE [LARGE SCALE GENOMIC DNA]</scope>
    <source>
        <strain evidence="2">MUT 4182</strain>
    </source>
</reference>
<dbReference type="Gene3D" id="3.30.710.10">
    <property type="entry name" value="Potassium Channel Kv1.1, Chain A"/>
    <property type="match status" value="1"/>
</dbReference>
<evidence type="ECO:0000313" key="2">
    <source>
        <dbReference type="Proteomes" id="UP000054248"/>
    </source>
</evidence>
<accession>A0A0C3LI60</accession>
<dbReference type="OrthoDB" id="2985972at2759"/>
<keyword evidence="2" id="KW-1185">Reference proteome</keyword>
<dbReference type="InterPro" id="IPR011333">
    <property type="entry name" value="SKP1/BTB/POZ_sf"/>
</dbReference>
<evidence type="ECO:0000313" key="1">
    <source>
        <dbReference type="EMBL" id="KIO21127.1"/>
    </source>
</evidence>
<gene>
    <name evidence="1" type="ORF">M407DRAFT_29235</name>
</gene>
<evidence type="ECO:0008006" key="3">
    <source>
        <dbReference type="Google" id="ProtNLM"/>
    </source>
</evidence>
<organism evidence="1 2">
    <name type="scientific">Tulasnella calospora MUT 4182</name>
    <dbReference type="NCBI Taxonomy" id="1051891"/>
    <lineage>
        <taxon>Eukaryota</taxon>
        <taxon>Fungi</taxon>
        <taxon>Dikarya</taxon>
        <taxon>Basidiomycota</taxon>
        <taxon>Agaricomycotina</taxon>
        <taxon>Agaricomycetes</taxon>
        <taxon>Cantharellales</taxon>
        <taxon>Tulasnellaceae</taxon>
        <taxon>Tulasnella</taxon>
    </lineage>
</organism>
<dbReference type="Proteomes" id="UP000054248">
    <property type="component" value="Unassembled WGS sequence"/>
</dbReference>
<dbReference type="AlphaFoldDB" id="A0A0C3LI60"/>